<evidence type="ECO:0000256" key="1">
    <source>
        <dbReference type="ARBA" id="ARBA00006484"/>
    </source>
</evidence>
<dbReference type="AlphaFoldDB" id="A0A9K3PUY7"/>
<dbReference type="InterPro" id="IPR002347">
    <property type="entry name" value="SDR_fam"/>
</dbReference>
<comment type="similarity">
    <text evidence="1">Belongs to the short-chain dehydrogenases/reductases (SDR) family.</text>
</comment>
<evidence type="ECO:0000313" key="4">
    <source>
        <dbReference type="Proteomes" id="UP000693970"/>
    </source>
</evidence>
<evidence type="ECO:0000256" key="2">
    <source>
        <dbReference type="ARBA" id="ARBA00023002"/>
    </source>
</evidence>
<dbReference type="EMBL" id="JAGRRH010000013">
    <property type="protein sequence ID" value="KAG7360508.1"/>
    <property type="molecule type" value="Genomic_DNA"/>
</dbReference>
<keyword evidence="2" id="KW-0560">Oxidoreductase</keyword>
<accession>A0A9K3PUY7</accession>
<proteinExistence type="inferred from homology"/>
<name>A0A9K3PUY7_9STRA</name>
<dbReference type="PANTHER" id="PTHR24320:SF148">
    <property type="entry name" value="NAD(P)-BINDING ROSSMANN-FOLD SUPERFAMILY PROTEIN"/>
    <property type="match status" value="1"/>
</dbReference>
<evidence type="ECO:0000313" key="3">
    <source>
        <dbReference type="EMBL" id="KAG7360508.1"/>
    </source>
</evidence>
<protein>
    <submittedName>
        <fullName evidence="3">Retinol dehydrogenase</fullName>
    </submittedName>
</protein>
<comment type="caution">
    <text evidence="3">The sequence shown here is derived from an EMBL/GenBank/DDBJ whole genome shotgun (WGS) entry which is preliminary data.</text>
</comment>
<sequence>MSFAVVDIVTGSTQGIGKAIAESIAHHRKNSTTNSFSSYRLVLVGRNEERGNQVAAAIREETNIDVIYETCDLSEYRSVLTMKRKILQDDNNNNNNNNVKVGILVNNAAECPQQQQFVQRPRKMSDGTVVLQLLDKQFASNVLGYHFMLRAFSTAFTTSTRVVNVASNWAGDMDLNDLQFERRRYDNDSAYRQSKQCDRMLSIAWAKKLRHCRVNACHPGDPCTVLSRALGYNLYASAPTRQLIDRSGVIPFLCGLDPSGDVESTGSWYDGSEEPKKDRFASSLQTVEALFDECESYCVEK</sequence>
<organism evidence="3 4">
    <name type="scientific">Nitzschia inconspicua</name>
    <dbReference type="NCBI Taxonomy" id="303405"/>
    <lineage>
        <taxon>Eukaryota</taxon>
        <taxon>Sar</taxon>
        <taxon>Stramenopiles</taxon>
        <taxon>Ochrophyta</taxon>
        <taxon>Bacillariophyta</taxon>
        <taxon>Bacillariophyceae</taxon>
        <taxon>Bacillariophycidae</taxon>
        <taxon>Bacillariales</taxon>
        <taxon>Bacillariaceae</taxon>
        <taxon>Nitzschia</taxon>
    </lineage>
</organism>
<dbReference type="Pfam" id="PF00106">
    <property type="entry name" value="adh_short"/>
    <property type="match status" value="1"/>
</dbReference>
<dbReference type="OrthoDB" id="417891at2759"/>
<reference evidence="3" key="1">
    <citation type="journal article" date="2021" name="Sci. Rep.">
        <title>Diploid genomic architecture of Nitzschia inconspicua, an elite biomass production diatom.</title>
        <authorList>
            <person name="Oliver A."/>
            <person name="Podell S."/>
            <person name="Pinowska A."/>
            <person name="Traller J.C."/>
            <person name="Smith S.R."/>
            <person name="McClure R."/>
            <person name="Beliaev A."/>
            <person name="Bohutskyi P."/>
            <person name="Hill E.A."/>
            <person name="Rabines A."/>
            <person name="Zheng H."/>
            <person name="Allen L.Z."/>
            <person name="Kuo A."/>
            <person name="Grigoriev I.V."/>
            <person name="Allen A.E."/>
            <person name="Hazlebeck D."/>
            <person name="Allen E.E."/>
        </authorList>
    </citation>
    <scope>NUCLEOTIDE SEQUENCE</scope>
    <source>
        <strain evidence="3">Hildebrandi</strain>
    </source>
</reference>
<dbReference type="Proteomes" id="UP000693970">
    <property type="component" value="Unassembled WGS sequence"/>
</dbReference>
<dbReference type="PANTHER" id="PTHR24320">
    <property type="entry name" value="RETINOL DEHYDROGENASE"/>
    <property type="match status" value="1"/>
</dbReference>
<keyword evidence="4" id="KW-1185">Reference proteome</keyword>
<reference evidence="3" key="2">
    <citation type="submission" date="2021-04" db="EMBL/GenBank/DDBJ databases">
        <authorList>
            <person name="Podell S."/>
        </authorList>
    </citation>
    <scope>NUCLEOTIDE SEQUENCE</scope>
    <source>
        <strain evidence="3">Hildebrandi</strain>
    </source>
</reference>
<gene>
    <name evidence="3" type="ORF">IV203_035607</name>
</gene>
<dbReference type="GO" id="GO:0016491">
    <property type="term" value="F:oxidoreductase activity"/>
    <property type="evidence" value="ECO:0007669"/>
    <property type="project" value="UniProtKB-KW"/>
</dbReference>